<feature type="transmembrane region" description="Helical" evidence="1">
    <location>
        <begin position="43"/>
        <end position="62"/>
    </location>
</feature>
<reference evidence="2 3" key="1">
    <citation type="submission" date="2021-01" db="EMBL/GenBank/DDBJ databases">
        <title>Sequencing the genomes of 1000 actinobacteria strains.</title>
        <authorList>
            <person name="Klenk H.-P."/>
        </authorList>
    </citation>
    <scope>NUCLEOTIDE SEQUENCE [LARGE SCALE GENOMIC DNA]</scope>
    <source>
        <strain evidence="2 3">DSM 13057</strain>
    </source>
</reference>
<evidence type="ECO:0000313" key="2">
    <source>
        <dbReference type="EMBL" id="MBM7473070.1"/>
    </source>
</evidence>
<dbReference type="EMBL" id="JAFBBU010000001">
    <property type="protein sequence ID" value="MBM7473070.1"/>
    <property type="molecule type" value="Genomic_DNA"/>
</dbReference>
<evidence type="ECO:0000313" key="3">
    <source>
        <dbReference type="Proteomes" id="UP000776164"/>
    </source>
</evidence>
<evidence type="ECO:0000256" key="1">
    <source>
        <dbReference type="SAM" id="Phobius"/>
    </source>
</evidence>
<sequence>MSTETVPNRRSARAAVVVRDEALPRASTARRARFAAWYRQRPLIGGLLTILAGIEMFLSSQLDLGNMHIQVGIEGLQATILPILMVLLGTLAIVMPAHRVFYGIISLVLAVYSLVGVNLGGFFIGMLLGMIGGVMVVSWMPRRPALDGVATADVTTVDVSTADITTKE</sequence>
<organism evidence="2 3">
    <name type="scientific">Subtercola frigoramans</name>
    <dbReference type="NCBI Taxonomy" id="120298"/>
    <lineage>
        <taxon>Bacteria</taxon>
        <taxon>Bacillati</taxon>
        <taxon>Actinomycetota</taxon>
        <taxon>Actinomycetes</taxon>
        <taxon>Micrococcales</taxon>
        <taxon>Microbacteriaceae</taxon>
        <taxon>Subtercola</taxon>
    </lineage>
</organism>
<protein>
    <submittedName>
        <fullName evidence="2">Uncharacterized protein</fullName>
    </submittedName>
</protein>
<name>A0ABS2L7J7_9MICO</name>
<keyword evidence="1" id="KW-0812">Transmembrane</keyword>
<dbReference type="InterPro" id="IPR046096">
    <property type="entry name" value="DUF6114"/>
</dbReference>
<keyword evidence="1" id="KW-1133">Transmembrane helix</keyword>
<keyword evidence="1" id="KW-0472">Membrane</keyword>
<gene>
    <name evidence="2" type="ORF">JOE66_002704</name>
</gene>
<dbReference type="Pfam" id="PF19609">
    <property type="entry name" value="DUF6114"/>
    <property type="match status" value="1"/>
</dbReference>
<dbReference type="RefSeq" id="WP_205110253.1">
    <property type="nucleotide sequence ID" value="NZ_BAAAHT010000009.1"/>
</dbReference>
<comment type="caution">
    <text evidence="2">The sequence shown here is derived from an EMBL/GenBank/DDBJ whole genome shotgun (WGS) entry which is preliminary data.</text>
</comment>
<feature type="transmembrane region" description="Helical" evidence="1">
    <location>
        <begin position="122"/>
        <end position="140"/>
    </location>
</feature>
<dbReference type="Proteomes" id="UP000776164">
    <property type="component" value="Unassembled WGS sequence"/>
</dbReference>
<feature type="transmembrane region" description="Helical" evidence="1">
    <location>
        <begin position="68"/>
        <end position="93"/>
    </location>
</feature>
<proteinExistence type="predicted"/>
<keyword evidence="3" id="KW-1185">Reference proteome</keyword>
<accession>A0ABS2L7J7</accession>